<keyword evidence="1" id="KW-0812">Transmembrane</keyword>
<evidence type="ECO:0000313" key="2">
    <source>
        <dbReference type="EMBL" id="BAQ45977.1"/>
    </source>
</evidence>
<accession>A0A0C6FG22</accession>
<organism evidence="2 3">
    <name type="scientific">Methylobacterium aquaticum</name>
    <dbReference type="NCBI Taxonomy" id="270351"/>
    <lineage>
        <taxon>Bacteria</taxon>
        <taxon>Pseudomonadati</taxon>
        <taxon>Pseudomonadota</taxon>
        <taxon>Alphaproteobacteria</taxon>
        <taxon>Hyphomicrobiales</taxon>
        <taxon>Methylobacteriaceae</taxon>
        <taxon>Methylobacterium</taxon>
    </lineage>
</organism>
<protein>
    <submittedName>
        <fullName evidence="2">Uncharacterized protein</fullName>
    </submittedName>
</protein>
<sequence>MTGADVLQGVNVSRGAFRVWVVLTALWLALVGFLAWEGVSDATRGRYQYAAELKEDVKPWEEYDTKKPISELFKKPSEAKWPASFSKIEYQYQANFDASVKDGSQTVVDFPNGTSLYLYTAFGKPEQEVVSRWFWEKRWQRRLDAMGGQGPLLAFAIVPPLLLLVLWFVCRWVIAGFRRV</sequence>
<proteinExistence type="predicted"/>
<reference evidence="2 3" key="1">
    <citation type="journal article" date="2015" name="Genome Announc.">
        <title>Complete Genome Sequence of Methylobacterium aquaticum Strain 22A, Isolated from Racomitrium japonicum Moss.</title>
        <authorList>
            <person name="Tani A."/>
            <person name="Ogura Y."/>
            <person name="Hayashi T."/>
            <person name="Kimbara K."/>
        </authorList>
    </citation>
    <scope>NUCLEOTIDE SEQUENCE [LARGE SCALE GENOMIC DNA]</scope>
    <source>
        <strain evidence="2 3">MA-22A</strain>
    </source>
</reference>
<feature type="transmembrane region" description="Helical" evidence="1">
    <location>
        <begin position="152"/>
        <end position="174"/>
    </location>
</feature>
<dbReference type="PATRIC" id="fig|270351.10.peg.2673"/>
<evidence type="ECO:0000313" key="3">
    <source>
        <dbReference type="Proteomes" id="UP000061432"/>
    </source>
</evidence>
<dbReference type="Proteomes" id="UP000061432">
    <property type="component" value="Chromosome"/>
</dbReference>
<dbReference type="KEGG" id="maqu:Maq22A_c13910"/>
<feature type="transmembrane region" description="Helical" evidence="1">
    <location>
        <begin position="17"/>
        <end position="36"/>
    </location>
</feature>
<name>A0A0C6FG22_9HYPH</name>
<gene>
    <name evidence="2" type="ORF">Maq22A_c13910</name>
</gene>
<dbReference type="AlphaFoldDB" id="A0A0C6FG22"/>
<keyword evidence="1" id="KW-0472">Membrane</keyword>
<reference evidence="3" key="2">
    <citation type="submission" date="2015-01" db="EMBL/GenBank/DDBJ databases">
        <title>Complete genome sequence of Methylobacterium aquaticum strain 22A.</title>
        <authorList>
            <person name="Tani A."/>
            <person name="Ogura Y."/>
            <person name="Hayashi T."/>
        </authorList>
    </citation>
    <scope>NUCLEOTIDE SEQUENCE [LARGE SCALE GENOMIC DNA]</scope>
    <source>
        <strain evidence="3">MA-22A</strain>
    </source>
</reference>
<dbReference type="EMBL" id="AP014704">
    <property type="protein sequence ID" value="BAQ45977.1"/>
    <property type="molecule type" value="Genomic_DNA"/>
</dbReference>
<evidence type="ECO:0000256" key="1">
    <source>
        <dbReference type="SAM" id="Phobius"/>
    </source>
</evidence>
<keyword evidence="1" id="KW-1133">Transmembrane helix</keyword>